<feature type="region of interest" description="Disordered" evidence="1">
    <location>
        <begin position="36"/>
        <end position="78"/>
    </location>
</feature>
<name>A0ABS1M5L5_9NOCA</name>
<dbReference type="Proteomes" id="UP000602198">
    <property type="component" value="Unassembled WGS sequence"/>
</dbReference>
<comment type="caution">
    <text evidence="2">The sequence shown here is derived from an EMBL/GenBank/DDBJ whole genome shotgun (WGS) entry which is preliminary data.</text>
</comment>
<accession>A0ABS1M5L5</accession>
<gene>
    <name evidence="2" type="ORF">JK358_16135</name>
</gene>
<dbReference type="Gene3D" id="3.40.50.450">
    <property type="match status" value="1"/>
</dbReference>
<reference evidence="2 3" key="1">
    <citation type="submission" date="2021-01" db="EMBL/GenBank/DDBJ databases">
        <title>WGS of actinomycetes isolated from Thailand.</title>
        <authorList>
            <person name="Thawai C."/>
        </authorList>
    </citation>
    <scope>NUCLEOTIDE SEQUENCE [LARGE SCALE GENOMIC DNA]</scope>
    <source>
        <strain evidence="2 3">LPG 2</strain>
    </source>
</reference>
<evidence type="ECO:0000313" key="2">
    <source>
        <dbReference type="EMBL" id="MBL1075927.1"/>
    </source>
</evidence>
<feature type="compositionally biased region" description="Basic and acidic residues" evidence="1">
    <location>
        <begin position="39"/>
        <end position="55"/>
    </location>
</feature>
<dbReference type="RefSeq" id="WP_201948523.1">
    <property type="nucleotide sequence ID" value="NZ_JAERRJ010000006.1"/>
</dbReference>
<proteinExistence type="predicted"/>
<sequence>MTRLAITGHRGLTPDTLTAIDAAIRDIITARLNPLPHKPRADRLRRPDHPVDSREHRRRQRAEGFTSEETPGHHSDPGALDLHGVSCLADGPDSLFAQAILDHGGHLTAVVPARTYRESLPVTHHPTYDHLVAAAAEVVELDRDKSDSDAHQAGSLRMLDSADELLAVWDGKPARGYGGTADVVGAARARGMRVTVIWPPGTQRP</sequence>
<dbReference type="EMBL" id="JAERRJ010000006">
    <property type="protein sequence ID" value="MBL1075927.1"/>
    <property type="molecule type" value="Genomic_DNA"/>
</dbReference>
<evidence type="ECO:0000256" key="1">
    <source>
        <dbReference type="SAM" id="MobiDB-lite"/>
    </source>
</evidence>
<evidence type="ECO:0000313" key="3">
    <source>
        <dbReference type="Proteomes" id="UP000602198"/>
    </source>
</evidence>
<protein>
    <submittedName>
        <fullName evidence="2">Uncharacterized protein</fullName>
    </submittedName>
</protein>
<dbReference type="SUPFAM" id="SSF102405">
    <property type="entry name" value="MCP/YpsA-like"/>
    <property type="match status" value="1"/>
</dbReference>
<organism evidence="2 3">
    <name type="scientific">Nocardia acididurans</name>
    <dbReference type="NCBI Taxonomy" id="2802282"/>
    <lineage>
        <taxon>Bacteria</taxon>
        <taxon>Bacillati</taxon>
        <taxon>Actinomycetota</taxon>
        <taxon>Actinomycetes</taxon>
        <taxon>Mycobacteriales</taxon>
        <taxon>Nocardiaceae</taxon>
        <taxon>Nocardia</taxon>
    </lineage>
</organism>
<keyword evidence="3" id="KW-1185">Reference proteome</keyword>